<reference evidence="2 3" key="1">
    <citation type="submission" date="2018-07" db="EMBL/GenBank/DDBJ databases">
        <title>A high quality draft genome assembly of the barn swallow (H. rustica rustica).</title>
        <authorList>
            <person name="Formenti G."/>
            <person name="Chiara M."/>
            <person name="Poveda L."/>
            <person name="Francoijs K.-J."/>
            <person name="Bonisoli-Alquati A."/>
            <person name="Canova L."/>
            <person name="Gianfranceschi L."/>
            <person name="Horner D.S."/>
            <person name="Saino N."/>
        </authorList>
    </citation>
    <scope>NUCLEOTIDE SEQUENCE [LARGE SCALE GENOMIC DNA]</scope>
    <source>
        <strain evidence="2">Chelidonia</strain>
        <tissue evidence="2">Blood</tissue>
    </source>
</reference>
<gene>
    <name evidence="2" type="ORF">DUI87_14131</name>
</gene>
<evidence type="ECO:0000313" key="3">
    <source>
        <dbReference type="Proteomes" id="UP000269221"/>
    </source>
</evidence>
<evidence type="ECO:0000256" key="1">
    <source>
        <dbReference type="SAM" id="MobiDB-lite"/>
    </source>
</evidence>
<proteinExistence type="predicted"/>
<comment type="caution">
    <text evidence="2">The sequence shown here is derived from an EMBL/GenBank/DDBJ whole genome shotgun (WGS) entry which is preliminary data.</text>
</comment>
<feature type="compositionally biased region" description="Basic and acidic residues" evidence="1">
    <location>
        <begin position="43"/>
        <end position="68"/>
    </location>
</feature>
<organism evidence="2 3">
    <name type="scientific">Hirundo rustica rustica</name>
    <dbReference type="NCBI Taxonomy" id="333673"/>
    <lineage>
        <taxon>Eukaryota</taxon>
        <taxon>Metazoa</taxon>
        <taxon>Chordata</taxon>
        <taxon>Craniata</taxon>
        <taxon>Vertebrata</taxon>
        <taxon>Euteleostomi</taxon>
        <taxon>Archelosauria</taxon>
        <taxon>Archosauria</taxon>
        <taxon>Dinosauria</taxon>
        <taxon>Saurischia</taxon>
        <taxon>Theropoda</taxon>
        <taxon>Coelurosauria</taxon>
        <taxon>Aves</taxon>
        <taxon>Neognathae</taxon>
        <taxon>Neoaves</taxon>
        <taxon>Telluraves</taxon>
        <taxon>Australaves</taxon>
        <taxon>Passeriformes</taxon>
        <taxon>Sylvioidea</taxon>
        <taxon>Hirundinidae</taxon>
        <taxon>Hirundo</taxon>
    </lineage>
</organism>
<feature type="region of interest" description="Disordered" evidence="1">
    <location>
        <begin position="28"/>
        <end position="83"/>
    </location>
</feature>
<evidence type="ECO:0000313" key="2">
    <source>
        <dbReference type="EMBL" id="RMC09125.1"/>
    </source>
</evidence>
<sequence length="83" mass="8995">MLEQLLGAGDLPPGDTQEQKFRVAPALAGVRTPQGTGSLPRARVVDETRDKHRDSHGERSPKDAHRSPSGELAFQLSIDKPVN</sequence>
<protein>
    <submittedName>
        <fullName evidence="2">Uncharacterized protein</fullName>
    </submittedName>
</protein>
<dbReference type="EMBL" id="QRBI01000116">
    <property type="protein sequence ID" value="RMC09125.1"/>
    <property type="molecule type" value="Genomic_DNA"/>
</dbReference>
<keyword evidence="3" id="KW-1185">Reference proteome</keyword>
<dbReference type="AlphaFoldDB" id="A0A3M0K7P5"/>
<name>A0A3M0K7P5_HIRRU</name>
<dbReference type="Proteomes" id="UP000269221">
    <property type="component" value="Unassembled WGS sequence"/>
</dbReference>
<accession>A0A3M0K7P5</accession>